<gene>
    <name evidence="1" type="ORF">PACLA_8A017148</name>
</gene>
<evidence type="ECO:0000313" key="1">
    <source>
        <dbReference type="EMBL" id="CAB4012438.1"/>
    </source>
</evidence>
<evidence type="ECO:0000313" key="2">
    <source>
        <dbReference type="Proteomes" id="UP001152795"/>
    </source>
</evidence>
<comment type="caution">
    <text evidence="1">The sequence shown here is derived from an EMBL/GenBank/DDBJ whole genome shotgun (WGS) entry which is preliminary data.</text>
</comment>
<dbReference type="Proteomes" id="UP001152795">
    <property type="component" value="Unassembled WGS sequence"/>
</dbReference>
<dbReference type="EMBL" id="CACRXK020007510">
    <property type="protein sequence ID" value="CAB4012438.1"/>
    <property type="molecule type" value="Genomic_DNA"/>
</dbReference>
<proteinExistence type="predicted"/>
<dbReference type="AlphaFoldDB" id="A0A7D9EK59"/>
<organism evidence="1 2">
    <name type="scientific">Paramuricea clavata</name>
    <name type="common">Red gorgonian</name>
    <name type="synonym">Violescent sea-whip</name>
    <dbReference type="NCBI Taxonomy" id="317549"/>
    <lineage>
        <taxon>Eukaryota</taxon>
        <taxon>Metazoa</taxon>
        <taxon>Cnidaria</taxon>
        <taxon>Anthozoa</taxon>
        <taxon>Octocorallia</taxon>
        <taxon>Malacalcyonacea</taxon>
        <taxon>Plexauridae</taxon>
        <taxon>Paramuricea</taxon>
    </lineage>
</organism>
<protein>
    <submittedName>
        <fullName evidence="1">Uncharacterized protein</fullName>
    </submittedName>
</protein>
<accession>A0A7D9EK59</accession>
<keyword evidence="2" id="KW-1185">Reference proteome</keyword>
<reference evidence="1" key="1">
    <citation type="submission" date="2020-04" db="EMBL/GenBank/DDBJ databases">
        <authorList>
            <person name="Alioto T."/>
            <person name="Alioto T."/>
            <person name="Gomez Garrido J."/>
        </authorList>
    </citation>
    <scope>NUCLEOTIDE SEQUENCE</scope>
    <source>
        <strain evidence="1">A484AB</strain>
    </source>
</reference>
<sequence length="256" mass="28007">MLKDCFGGVLWNSVKIVLLVDSILIVVFIIVSGKPWFQPSYLGKNSHSTQPNDNQGEKHECKGGYRGVTTKLIKESLEILESTYVDIQRCEVISKQLEDKMTILKELNDEILGICEVSEIEHKIEEAAVVIDRILNTKSKIEAAKKMPNVENVSVVTSPTISAITQIENSLNMSENTGNLATNSENSVTDNSVNSASNVDTNTSNIATSNINTNTSSLNVSTPVSPVSVPTWLTLQKLPKVELPKSQHVLKAEPDS</sequence>
<name>A0A7D9EK59_PARCT</name>